<dbReference type="Proteomes" id="UP000091857">
    <property type="component" value="Chromosome 6"/>
</dbReference>
<organism evidence="1 2">
    <name type="scientific">Manihot esculenta</name>
    <name type="common">Cassava</name>
    <name type="synonym">Jatropha manihot</name>
    <dbReference type="NCBI Taxonomy" id="3983"/>
    <lineage>
        <taxon>Eukaryota</taxon>
        <taxon>Viridiplantae</taxon>
        <taxon>Streptophyta</taxon>
        <taxon>Embryophyta</taxon>
        <taxon>Tracheophyta</taxon>
        <taxon>Spermatophyta</taxon>
        <taxon>Magnoliopsida</taxon>
        <taxon>eudicotyledons</taxon>
        <taxon>Gunneridae</taxon>
        <taxon>Pentapetalae</taxon>
        <taxon>rosids</taxon>
        <taxon>fabids</taxon>
        <taxon>Malpighiales</taxon>
        <taxon>Euphorbiaceae</taxon>
        <taxon>Crotonoideae</taxon>
        <taxon>Manihoteae</taxon>
        <taxon>Manihot</taxon>
    </lineage>
</organism>
<reference evidence="2" key="1">
    <citation type="journal article" date="2016" name="Nat. Biotechnol.">
        <title>Sequencing wild and cultivated cassava and related species reveals extensive interspecific hybridization and genetic diversity.</title>
        <authorList>
            <person name="Bredeson J.V."/>
            <person name="Lyons J.B."/>
            <person name="Prochnik S.E."/>
            <person name="Wu G.A."/>
            <person name="Ha C.M."/>
            <person name="Edsinger-Gonzales E."/>
            <person name="Grimwood J."/>
            <person name="Schmutz J."/>
            <person name="Rabbi I.Y."/>
            <person name="Egesi C."/>
            <person name="Nauluvula P."/>
            <person name="Lebot V."/>
            <person name="Ndunguru J."/>
            <person name="Mkamilo G."/>
            <person name="Bart R.S."/>
            <person name="Setter T.L."/>
            <person name="Gleadow R.M."/>
            <person name="Kulakow P."/>
            <person name="Ferguson M.E."/>
            <person name="Rounsley S."/>
            <person name="Rokhsar D.S."/>
        </authorList>
    </citation>
    <scope>NUCLEOTIDE SEQUENCE [LARGE SCALE GENOMIC DNA]</scope>
    <source>
        <strain evidence="2">cv. AM560-2</strain>
    </source>
</reference>
<comment type="caution">
    <text evidence="1">The sequence shown here is derived from an EMBL/GenBank/DDBJ whole genome shotgun (WGS) entry which is preliminary data.</text>
</comment>
<dbReference type="EMBL" id="CM004392">
    <property type="protein sequence ID" value="KAG8651844.1"/>
    <property type="molecule type" value="Genomic_DNA"/>
</dbReference>
<accession>A0ACB7HGF3</accession>
<protein>
    <submittedName>
        <fullName evidence="1">Uncharacterized protein</fullName>
    </submittedName>
</protein>
<sequence length="306" mass="34376">MAVLSSYPSTLTISLSFTYQNLCSSLNSTGFLQQSTSRRFHIRTVGASQVCTPHEVDKSSLIIAETEAEDELWAASCLRVRSFYEFTPSSYGIPDHRRYLAEREFEAVKERIAGKRTGFRRVSCINASLPLSQISSLSEELCAECKDLSTKQIIGRGSKLEGLYVLDQQLPRSPRSLYTRNGEDRVVVGTLDLNQCLRLPDEITGKKPEGIGADFMRAYLSNVCVAKELQRHGLGHQLVAKSKIIAQEWGISDLYVHVAVDNEPARKLYTKSGFVFENDEPAWQARFLDRPRRLLLWIGLSSGHVL</sequence>
<evidence type="ECO:0000313" key="2">
    <source>
        <dbReference type="Proteomes" id="UP000091857"/>
    </source>
</evidence>
<evidence type="ECO:0000313" key="1">
    <source>
        <dbReference type="EMBL" id="KAG8651844.1"/>
    </source>
</evidence>
<proteinExistence type="predicted"/>
<name>A0ACB7HGF3_MANES</name>
<keyword evidence="2" id="KW-1185">Reference proteome</keyword>
<gene>
    <name evidence="1" type="ORF">MANES_06G030000v8</name>
</gene>